<evidence type="ECO:0000256" key="13">
    <source>
        <dbReference type="ARBA" id="ARBA00047872"/>
    </source>
</evidence>
<feature type="binding site" evidence="14">
    <location>
        <begin position="178"/>
        <end position="179"/>
    </location>
    <ligand>
        <name>ATP</name>
        <dbReference type="ChEBI" id="CHEBI:30616"/>
    </ligand>
</feature>
<evidence type="ECO:0000259" key="17">
    <source>
        <dbReference type="Pfam" id="PF00696"/>
    </source>
</evidence>
<dbReference type="InterPro" id="IPR005260">
    <property type="entry name" value="Asp_kin_monofn"/>
</dbReference>
<dbReference type="PROSITE" id="PS00324">
    <property type="entry name" value="ASPARTOKINASE"/>
    <property type="match status" value="1"/>
</dbReference>
<dbReference type="NCBIfam" id="NF005155">
    <property type="entry name" value="PRK06635.1-4"/>
    <property type="match status" value="1"/>
</dbReference>
<evidence type="ECO:0000256" key="14">
    <source>
        <dbReference type="PIRSR" id="PIRSR000726-1"/>
    </source>
</evidence>
<evidence type="ECO:0000256" key="3">
    <source>
        <dbReference type="ARBA" id="ARBA00004986"/>
    </source>
</evidence>
<feature type="binding site" evidence="14">
    <location>
        <position position="79"/>
    </location>
    <ligand>
        <name>substrate</name>
    </ligand>
</feature>
<dbReference type="EC" id="2.7.2.4" evidence="15"/>
<organism evidence="19 20">
    <name type="scientific">Metallumcola ferriviriculae</name>
    <dbReference type="NCBI Taxonomy" id="3039180"/>
    <lineage>
        <taxon>Bacteria</taxon>
        <taxon>Bacillati</taxon>
        <taxon>Bacillota</taxon>
        <taxon>Clostridia</taxon>
        <taxon>Neomoorellales</taxon>
        <taxon>Desulfitibacteraceae</taxon>
        <taxon>Metallumcola</taxon>
    </lineage>
</organism>
<keyword evidence="8 14" id="KW-0547">Nucleotide-binding</keyword>
<feature type="binding site" evidence="14">
    <location>
        <begin position="7"/>
        <end position="10"/>
    </location>
    <ligand>
        <name>ATP</name>
        <dbReference type="ChEBI" id="CHEBI:30616"/>
    </ligand>
</feature>
<dbReference type="PANTHER" id="PTHR21499:SF3">
    <property type="entry name" value="ASPARTOKINASE"/>
    <property type="match status" value="1"/>
</dbReference>
<dbReference type="NCBIfam" id="TIGR00657">
    <property type="entry name" value="asp_kinases"/>
    <property type="match status" value="1"/>
</dbReference>
<dbReference type="GO" id="GO:0005524">
    <property type="term" value="F:ATP binding"/>
    <property type="evidence" value="ECO:0007669"/>
    <property type="project" value="UniProtKB-KW"/>
</dbReference>
<sequence length="411" mass="43951">MKVIVQKFGGTSMATGDSRREVIKKISQVKKDGCQVVVVVSAMGRTGDPYATDTLVDLVRKTNSGLNKRDLDLIMSCGEIISGVVLVAELERAGFPAVCLTGPQAGIVTDGNHGNARVLEVDPHEVQKFLQEGRIVVVTGFQGKDADGLVTTLGRGGSDTTAAALGVSLGAEVVEIYTDVDGVKTADPRMVGDARTLERVTYNELCQLAHEGAKVIHPRAVEIAMQKGIPLRVRNTFTDNPGTLVAAGDTNYENSTKIRDNLITGITYISNISQIRVPLVKEEDMALSVFTVMAKEGISVDFIYVSPKEVIFTVSDDAVDMAVDTLEAIGLKPVLRKDCAKVAAVGAAMTGVPGVMAKIVTALTESGIQIIQSSDSYTSIWCLVDRTDLQEAVRALHRQFNLHEGVHREAG</sequence>
<comment type="pathway">
    <text evidence="4 16">Amino-acid biosynthesis; L-threonine biosynthesis; L-threonine from L-aspartate: step 1/5.</text>
</comment>
<dbReference type="EMBL" id="CP121694">
    <property type="protein sequence ID" value="WRO22325.1"/>
    <property type="molecule type" value="Genomic_DNA"/>
</dbReference>
<feature type="binding site" evidence="14">
    <location>
        <begin position="214"/>
        <end position="215"/>
    </location>
    <ligand>
        <name>ATP</name>
        <dbReference type="ChEBI" id="CHEBI:30616"/>
    </ligand>
</feature>
<evidence type="ECO:0000259" key="18">
    <source>
        <dbReference type="Pfam" id="PF13840"/>
    </source>
</evidence>
<evidence type="ECO:0000313" key="19">
    <source>
        <dbReference type="EMBL" id="WRO22325.1"/>
    </source>
</evidence>
<evidence type="ECO:0000256" key="11">
    <source>
        <dbReference type="ARBA" id="ARBA00022915"/>
    </source>
</evidence>
<evidence type="ECO:0000313" key="20">
    <source>
        <dbReference type="Proteomes" id="UP001329915"/>
    </source>
</evidence>
<dbReference type="PIRSF" id="PIRSF000726">
    <property type="entry name" value="Asp_kin"/>
    <property type="match status" value="1"/>
</dbReference>
<protein>
    <recommendedName>
        <fullName evidence="15">Aspartokinase</fullName>
        <ecNumber evidence="15">2.7.2.4</ecNumber>
    </recommendedName>
</protein>
<dbReference type="GO" id="GO:0019877">
    <property type="term" value="P:diaminopimelate biosynthetic process"/>
    <property type="evidence" value="ECO:0007669"/>
    <property type="project" value="UniProtKB-KW"/>
</dbReference>
<evidence type="ECO:0000256" key="15">
    <source>
        <dbReference type="RuleBase" id="RU003448"/>
    </source>
</evidence>
<keyword evidence="12" id="KW-0457">Lysine biosynthesis</keyword>
<dbReference type="InterPro" id="IPR001341">
    <property type="entry name" value="Asp_kinase"/>
</dbReference>
<keyword evidence="7 15" id="KW-0808">Transferase</keyword>
<keyword evidence="20" id="KW-1185">Reference proteome</keyword>
<feature type="domain" description="CASTOR ACT" evidence="18">
    <location>
        <begin position="336"/>
        <end position="398"/>
    </location>
</feature>
<feature type="binding site" evidence="14">
    <location>
        <position position="189"/>
    </location>
    <ligand>
        <name>ATP</name>
        <dbReference type="ChEBI" id="CHEBI:30616"/>
    </ligand>
</feature>
<gene>
    <name evidence="19" type="primary">dapG</name>
    <name evidence="19" type="ORF">MFMK1_002154</name>
</gene>
<evidence type="ECO:0000256" key="9">
    <source>
        <dbReference type="ARBA" id="ARBA00022777"/>
    </source>
</evidence>
<dbReference type="Proteomes" id="UP001329915">
    <property type="component" value="Chromosome"/>
</dbReference>
<dbReference type="InterPro" id="IPR018042">
    <property type="entry name" value="Aspartate_kinase_CS"/>
</dbReference>
<dbReference type="NCBIfam" id="NF006068">
    <property type="entry name" value="PRK08210.1"/>
    <property type="match status" value="1"/>
</dbReference>
<comment type="pathway">
    <text evidence="2 16">Amino-acid biosynthesis; L-lysine biosynthesis via DAP pathway; (S)-tetrahydrodipicolinate from L-aspartate: step 1/4.</text>
</comment>
<dbReference type="GO" id="GO:0005829">
    <property type="term" value="C:cytosol"/>
    <property type="evidence" value="ECO:0007669"/>
    <property type="project" value="TreeGrafter"/>
</dbReference>
<dbReference type="AlphaFoldDB" id="A0AAU0UQ55"/>
<dbReference type="KEGG" id="dbc:MFMK1_002154"/>
<dbReference type="RefSeq" id="WP_366921739.1">
    <property type="nucleotide sequence ID" value="NZ_CP121694.1"/>
</dbReference>
<feature type="domain" description="Aspartate/glutamate/uridylate kinase" evidence="17">
    <location>
        <begin position="2"/>
        <end position="235"/>
    </location>
</feature>
<evidence type="ECO:0000256" key="5">
    <source>
        <dbReference type="ARBA" id="ARBA00010122"/>
    </source>
</evidence>
<evidence type="ECO:0000256" key="16">
    <source>
        <dbReference type="RuleBase" id="RU004249"/>
    </source>
</evidence>
<comment type="function">
    <text evidence="1">Catalyzes the phosphorylation of the beta-carboxyl group of aspartic acid with ATP to yield 4-phospho-L-aspartate, which is involved in the branched biosynthetic pathway leading to the biosynthesis of amino acids threonine, isoleucine and methionine.</text>
</comment>
<evidence type="ECO:0000256" key="7">
    <source>
        <dbReference type="ARBA" id="ARBA00022679"/>
    </source>
</evidence>
<dbReference type="GO" id="GO:0009089">
    <property type="term" value="P:lysine biosynthetic process via diaminopimelate"/>
    <property type="evidence" value="ECO:0007669"/>
    <property type="project" value="InterPro"/>
</dbReference>
<keyword evidence="10 14" id="KW-0067">ATP-binding</keyword>
<evidence type="ECO:0000256" key="6">
    <source>
        <dbReference type="ARBA" id="ARBA00022605"/>
    </source>
</evidence>
<dbReference type="InterPro" id="IPR001048">
    <property type="entry name" value="Asp/Glu/Uridylate_kinase"/>
</dbReference>
<evidence type="ECO:0000256" key="12">
    <source>
        <dbReference type="ARBA" id="ARBA00023154"/>
    </source>
</evidence>
<dbReference type="SUPFAM" id="SSF53633">
    <property type="entry name" value="Carbamate kinase-like"/>
    <property type="match status" value="1"/>
</dbReference>
<accession>A0AAU0UQ55</accession>
<evidence type="ECO:0000256" key="10">
    <source>
        <dbReference type="ARBA" id="ARBA00022840"/>
    </source>
</evidence>
<keyword evidence="6 16" id="KW-0028">Amino-acid biosynthesis</keyword>
<feature type="binding site" evidence="14">
    <location>
        <position position="52"/>
    </location>
    <ligand>
        <name>substrate</name>
    </ligand>
</feature>
<evidence type="ECO:0000256" key="1">
    <source>
        <dbReference type="ARBA" id="ARBA00003121"/>
    </source>
</evidence>
<evidence type="ECO:0000256" key="4">
    <source>
        <dbReference type="ARBA" id="ARBA00005139"/>
    </source>
</evidence>
<dbReference type="GO" id="GO:0004072">
    <property type="term" value="F:aspartate kinase activity"/>
    <property type="evidence" value="ECO:0007669"/>
    <property type="project" value="UniProtKB-EC"/>
</dbReference>
<dbReference type="Pfam" id="PF00696">
    <property type="entry name" value="AA_kinase"/>
    <property type="match status" value="1"/>
</dbReference>
<dbReference type="SUPFAM" id="SSF55021">
    <property type="entry name" value="ACT-like"/>
    <property type="match status" value="2"/>
</dbReference>
<comment type="pathway">
    <text evidence="3 16">Amino-acid biosynthesis; L-methionine biosynthesis via de novo pathway; L-homoserine from L-aspartate: step 1/3.</text>
</comment>
<dbReference type="Gene3D" id="3.40.1160.10">
    <property type="entry name" value="Acetylglutamate kinase-like"/>
    <property type="match status" value="1"/>
</dbReference>
<evidence type="ECO:0000256" key="2">
    <source>
        <dbReference type="ARBA" id="ARBA00004766"/>
    </source>
</evidence>
<comment type="catalytic activity">
    <reaction evidence="13 15">
        <text>L-aspartate + ATP = 4-phospho-L-aspartate + ADP</text>
        <dbReference type="Rhea" id="RHEA:23776"/>
        <dbReference type="ChEBI" id="CHEBI:29991"/>
        <dbReference type="ChEBI" id="CHEBI:30616"/>
        <dbReference type="ChEBI" id="CHEBI:57535"/>
        <dbReference type="ChEBI" id="CHEBI:456216"/>
        <dbReference type="EC" id="2.7.2.4"/>
    </reaction>
</comment>
<reference evidence="19 20" key="1">
    <citation type="submission" date="2023-04" db="EMBL/GenBank/DDBJ databases">
        <authorList>
            <person name="Hsu D."/>
        </authorList>
    </citation>
    <scope>NUCLEOTIDE SEQUENCE [LARGE SCALE GENOMIC DNA]</scope>
    <source>
        <strain evidence="19 20">MK1</strain>
    </source>
</reference>
<proteinExistence type="inferred from homology"/>
<dbReference type="Pfam" id="PF13840">
    <property type="entry name" value="ACT_7"/>
    <property type="match status" value="1"/>
</dbReference>
<dbReference type="InterPro" id="IPR036393">
    <property type="entry name" value="AceGlu_kinase-like_sf"/>
</dbReference>
<dbReference type="Gene3D" id="3.30.70.260">
    <property type="match status" value="2"/>
</dbReference>
<name>A0AAU0UQ55_9FIRM</name>
<dbReference type="NCBIfam" id="TIGR00656">
    <property type="entry name" value="asp_kin_monofn"/>
    <property type="match status" value="1"/>
</dbReference>
<evidence type="ECO:0000256" key="8">
    <source>
        <dbReference type="ARBA" id="ARBA00022741"/>
    </source>
</evidence>
<dbReference type="FunFam" id="3.40.1160.10:FF:000002">
    <property type="entry name" value="Aspartokinase"/>
    <property type="match status" value="1"/>
</dbReference>
<keyword evidence="9 15" id="KW-0418">Kinase</keyword>
<comment type="similarity">
    <text evidence="5 15">Belongs to the aspartokinase family.</text>
</comment>
<dbReference type="InterPro" id="IPR045865">
    <property type="entry name" value="ACT-like_dom_sf"/>
</dbReference>
<dbReference type="InterPro" id="IPR027795">
    <property type="entry name" value="CASTOR_ACT_dom"/>
</dbReference>
<dbReference type="GO" id="GO:0009090">
    <property type="term" value="P:homoserine biosynthetic process"/>
    <property type="evidence" value="ECO:0007669"/>
    <property type="project" value="TreeGrafter"/>
</dbReference>
<dbReference type="PANTHER" id="PTHR21499">
    <property type="entry name" value="ASPARTATE KINASE"/>
    <property type="match status" value="1"/>
</dbReference>
<keyword evidence="11" id="KW-0220">Diaminopimelate biosynthesis</keyword>